<proteinExistence type="predicted"/>
<dbReference type="InterPro" id="IPR041916">
    <property type="entry name" value="Anti_sigma_zinc_sf"/>
</dbReference>
<dbReference type="Proteomes" id="UP001500945">
    <property type="component" value="Unassembled WGS sequence"/>
</dbReference>
<feature type="transmembrane region" description="Helical" evidence="3">
    <location>
        <begin position="218"/>
        <end position="238"/>
    </location>
</feature>
<sequence length="284" mass="29234">MNTHRTDWHVEDEDLAAYGTGSLASVPATSVEAHLMGCEGCRERLARTGQPQDIEDAWLTLADAVDRPSTGPLGRLTGRHHLLRSSVATPTMLAAALAGIALVVAVPLVAAVVAGDAALVALLVGAPLAPVTAAGLAYRDWADPAGEISLATPSTGLPLVAKRALLVSVGALLAAGVSLFVVSTWVAAPAALFFSWCLPGLALSALVMLAGTTRLDPLRVALGLGLTWAAAVVAGSWAPRSLRPEAVLHVLATPELQTAALSIVVVSLFTTVARRDLVSYRRTA</sequence>
<feature type="transmembrane region" description="Helical" evidence="3">
    <location>
        <begin position="92"/>
        <end position="113"/>
    </location>
</feature>
<dbReference type="EMBL" id="BAABGM010000017">
    <property type="protein sequence ID" value="GAA4409651.1"/>
    <property type="molecule type" value="Genomic_DNA"/>
</dbReference>
<evidence type="ECO:0000256" key="3">
    <source>
        <dbReference type="SAM" id="Phobius"/>
    </source>
</evidence>
<keyword evidence="3" id="KW-1133">Transmembrane helix</keyword>
<organism evidence="4 5">
    <name type="scientific">Fodinibacter luteus</name>
    <dbReference type="NCBI Taxonomy" id="552064"/>
    <lineage>
        <taxon>Bacteria</taxon>
        <taxon>Bacillati</taxon>
        <taxon>Actinomycetota</taxon>
        <taxon>Actinomycetes</taxon>
        <taxon>Micrococcales</taxon>
        <taxon>Intrasporangiaceae</taxon>
        <taxon>Fodinibacter (ex Wang et al. 2009)</taxon>
    </lineage>
</organism>
<accession>A0ABP8KL26</accession>
<dbReference type="RefSeq" id="WP_345207173.1">
    <property type="nucleotide sequence ID" value="NZ_BAABGM010000017.1"/>
</dbReference>
<evidence type="ECO:0000313" key="4">
    <source>
        <dbReference type="EMBL" id="GAA4409651.1"/>
    </source>
</evidence>
<evidence type="ECO:0008006" key="6">
    <source>
        <dbReference type="Google" id="ProtNLM"/>
    </source>
</evidence>
<keyword evidence="1" id="KW-0805">Transcription regulation</keyword>
<reference evidence="5" key="1">
    <citation type="journal article" date="2019" name="Int. J. Syst. Evol. Microbiol.">
        <title>The Global Catalogue of Microorganisms (GCM) 10K type strain sequencing project: providing services to taxonomists for standard genome sequencing and annotation.</title>
        <authorList>
            <consortium name="The Broad Institute Genomics Platform"/>
            <consortium name="The Broad Institute Genome Sequencing Center for Infectious Disease"/>
            <person name="Wu L."/>
            <person name="Ma J."/>
        </authorList>
    </citation>
    <scope>NUCLEOTIDE SEQUENCE [LARGE SCALE GENOMIC DNA]</scope>
    <source>
        <strain evidence="5">JCM 17809</strain>
    </source>
</reference>
<keyword evidence="3" id="KW-0472">Membrane</keyword>
<dbReference type="Gene3D" id="1.10.10.1320">
    <property type="entry name" value="Anti-sigma factor, zinc-finger domain"/>
    <property type="match status" value="1"/>
</dbReference>
<keyword evidence="2" id="KW-0804">Transcription</keyword>
<name>A0ABP8KL26_9MICO</name>
<keyword evidence="5" id="KW-1185">Reference proteome</keyword>
<protein>
    <recommendedName>
        <fullName evidence="6">Zinc-finger domain-containing protein</fullName>
    </recommendedName>
</protein>
<feature type="transmembrane region" description="Helical" evidence="3">
    <location>
        <begin position="193"/>
        <end position="211"/>
    </location>
</feature>
<keyword evidence="3" id="KW-0812">Transmembrane</keyword>
<evidence type="ECO:0000313" key="5">
    <source>
        <dbReference type="Proteomes" id="UP001500945"/>
    </source>
</evidence>
<gene>
    <name evidence="4" type="ORF">GCM10023168_28570</name>
</gene>
<comment type="caution">
    <text evidence="4">The sequence shown here is derived from an EMBL/GenBank/DDBJ whole genome shotgun (WGS) entry which is preliminary data.</text>
</comment>
<feature type="transmembrane region" description="Helical" evidence="3">
    <location>
        <begin position="258"/>
        <end position="277"/>
    </location>
</feature>
<evidence type="ECO:0000256" key="1">
    <source>
        <dbReference type="ARBA" id="ARBA00023015"/>
    </source>
</evidence>
<feature type="transmembrane region" description="Helical" evidence="3">
    <location>
        <begin position="119"/>
        <end position="138"/>
    </location>
</feature>
<evidence type="ECO:0000256" key="2">
    <source>
        <dbReference type="ARBA" id="ARBA00023163"/>
    </source>
</evidence>
<feature type="transmembrane region" description="Helical" evidence="3">
    <location>
        <begin position="164"/>
        <end position="187"/>
    </location>
</feature>